<evidence type="ECO:0000256" key="1">
    <source>
        <dbReference type="ARBA" id="ARBA00004651"/>
    </source>
</evidence>
<keyword evidence="5 6" id="KW-0472">Membrane</keyword>
<dbReference type="GO" id="GO:0006865">
    <property type="term" value="P:amino acid transport"/>
    <property type="evidence" value="ECO:0007669"/>
    <property type="project" value="UniProtKB-KW"/>
</dbReference>
<sequence>MSDMKTMWHVVMPQAIRIIIPPLANEVITMFKNTSLVTVIRRKTRHATRDMRDILRELTPQEIFCSSKDEIRGDASIEWSPQVVFGRLLAGSEVTVRKDGTGLQELVNAARRRSFGIDKIKKIVFWVLFATAIPVFASNWTPLPYNGDNDNDTDAPKPFIDLEQTQHRGALSFGVVLEDFSKPQPYATKGKPAFRSLVNIVVINCATRQISQPKVLAYTGKMGGGNQFILG</sequence>
<dbReference type="Pfam" id="PF16747">
    <property type="entry name" value="Adhesin_E"/>
    <property type="match status" value="1"/>
</dbReference>
<proteinExistence type="predicted"/>
<protein>
    <recommendedName>
        <fullName evidence="7">Surface-adhesin protein E-like domain-containing protein</fullName>
    </recommendedName>
</protein>
<dbReference type="Proteomes" id="UP000572540">
    <property type="component" value="Unassembled WGS sequence"/>
</dbReference>
<evidence type="ECO:0000313" key="8">
    <source>
        <dbReference type="EMBL" id="NYH19300.1"/>
    </source>
</evidence>
<evidence type="ECO:0000256" key="3">
    <source>
        <dbReference type="ARBA" id="ARBA00022970"/>
    </source>
</evidence>
<comment type="caution">
    <text evidence="8">The sequence shown here is derived from an EMBL/GenBank/DDBJ whole genome shotgun (WGS) entry which is preliminary data.</text>
</comment>
<evidence type="ECO:0000256" key="2">
    <source>
        <dbReference type="ARBA" id="ARBA00022692"/>
    </source>
</evidence>
<dbReference type="PANTHER" id="PTHR30614:SF0">
    <property type="entry name" value="L-CYSTINE TRANSPORT SYSTEM PERMEASE PROTEIN TCYL"/>
    <property type="match status" value="1"/>
</dbReference>
<reference evidence="8 9" key="1">
    <citation type="submission" date="2020-07" db="EMBL/GenBank/DDBJ databases">
        <title>Exploring microbial biodiversity for novel pathways involved in the catabolism of aromatic compounds derived from lignin.</title>
        <authorList>
            <person name="Elkins J."/>
        </authorList>
    </citation>
    <scope>NUCLEOTIDE SEQUENCE [LARGE SCALE GENOMIC DNA]</scope>
    <source>
        <strain evidence="8 9">H2C3B</strain>
    </source>
</reference>
<gene>
    <name evidence="8" type="ORF">GGD41_006528</name>
</gene>
<keyword evidence="4 6" id="KW-1133">Transmembrane helix</keyword>
<keyword evidence="3" id="KW-0029">Amino-acid transport</keyword>
<dbReference type="AlphaFoldDB" id="A0A7Y9WEB7"/>
<dbReference type="GO" id="GO:0005886">
    <property type="term" value="C:plasma membrane"/>
    <property type="evidence" value="ECO:0007669"/>
    <property type="project" value="UniProtKB-SubCell"/>
</dbReference>
<evidence type="ECO:0000259" key="7">
    <source>
        <dbReference type="Pfam" id="PF16747"/>
    </source>
</evidence>
<dbReference type="InterPro" id="IPR031939">
    <property type="entry name" value="Adhesin_E-like"/>
</dbReference>
<dbReference type="InterPro" id="IPR043429">
    <property type="entry name" value="ArtM/GltK/GlnP/TcyL/YhdX-like"/>
</dbReference>
<keyword evidence="2 6" id="KW-0812">Transmembrane</keyword>
<accession>A0A7Y9WEB7</accession>
<dbReference type="EMBL" id="JACCAU010000001">
    <property type="protein sequence ID" value="NYH19300.1"/>
    <property type="molecule type" value="Genomic_DNA"/>
</dbReference>
<dbReference type="CDD" id="cd06261">
    <property type="entry name" value="TM_PBP2"/>
    <property type="match status" value="1"/>
</dbReference>
<evidence type="ECO:0000256" key="4">
    <source>
        <dbReference type="ARBA" id="ARBA00022989"/>
    </source>
</evidence>
<dbReference type="Gene3D" id="1.10.3720.10">
    <property type="entry name" value="MetI-like"/>
    <property type="match status" value="1"/>
</dbReference>
<feature type="domain" description="Surface-adhesin protein E-like" evidence="7">
    <location>
        <begin position="157"/>
        <end position="226"/>
    </location>
</feature>
<evidence type="ECO:0000256" key="5">
    <source>
        <dbReference type="ARBA" id="ARBA00023136"/>
    </source>
</evidence>
<organism evidence="8 9">
    <name type="scientific">Paraburkholderia bryophila</name>
    <dbReference type="NCBI Taxonomy" id="420952"/>
    <lineage>
        <taxon>Bacteria</taxon>
        <taxon>Pseudomonadati</taxon>
        <taxon>Pseudomonadota</taxon>
        <taxon>Betaproteobacteria</taxon>
        <taxon>Burkholderiales</taxon>
        <taxon>Burkholderiaceae</taxon>
        <taxon>Paraburkholderia</taxon>
    </lineage>
</organism>
<feature type="transmembrane region" description="Helical" evidence="6">
    <location>
        <begin position="123"/>
        <end position="141"/>
    </location>
</feature>
<dbReference type="RefSeq" id="WP_257031889.1">
    <property type="nucleotide sequence ID" value="NZ_JACCAU010000001.1"/>
</dbReference>
<keyword evidence="3" id="KW-0813">Transport</keyword>
<dbReference type="SUPFAM" id="SSF161098">
    <property type="entry name" value="MetI-like"/>
    <property type="match status" value="1"/>
</dbReference>
<comment type="subcellular location">
    <subcellularLocation>
        <location evidence="1">Cell membrane</location>
        <topology evidence="1">Multi-pass membrane protein</topology>
    </subcellularLocation>
</comment>
<dbReference type="PANTHER" id="PTHR30614">
    <property type="entry name" value="MEMBRANE COMPONENT OF AMINO ACID ABC TRANSPORTER"/>
    <property type="match status" value="1"/>
</dbReference>
<evidence type="ECO:0000313" key="9">
    <source>
        <dbReference type="Proteomes" id="UP000572540"/>
    </source>
</evidence>
<dbReference type="InterPro" id="IPR000515">
    <property type="entry name" value="MetI-like"/>
</dbReference>
<name>A0A7Y9WEB7_9BURK</name>
<evidence type="ECO:0000256" key="6">
    <source>
        <dbReference type="SAM" id="Phobius"/>
    </source>
</evidence>
<dbReference type="GO" id="GO:0055085">
    <property type="term" value="P:transmembrane transport"/>
    <property type="evidence" value="ECO:0007669"/>
    <property type="project" value="InterPro"/>
</dbReference>
<dbReference type="InterPro" id="IPR035906">
    <property type="entry name" value="MetI-like_sf"/>
</dbReference>